<proteinExistence type="predicted"/>
<dbReference type="PANTHER" id="PTHR24559:SF444">
    <property type="entry name" value="REVERSE TRANSCRIPTASE DOMAIN-CONTAINING PROTEIN"/>
    <property type="match status" value="1"/>
</dbReference>
<evidence type="ECO:0000256" key="1">
    <source>
        <dbReference type="SAM" id="MobiDB-lite"/>
    </source>
</evidence>
<evidence type="ECO:0000259" key="2">
    <source>
        <dbReference type="Pfam" id="PF03732"/>
    </source>
</evidence>
<dbReference type="PANTHER" id="PTHR24559">
    <property type="entry name" value="TRANSPOSON TY3-I GAG-POL POLYPROTEIN"/>
    <property type="match status" value="1"/>
</dbReference>
<dbReference type="InterPro" id="IPR053134">
    <property type="entry name" value="RNA-dir_DNA_polymerase"/>
</dbReference>
<feature type="compositionally biased region" description="Polar residues" evidence="1">
    <location>
        <begin position="214"/>
        <end position="224"/>
    </location>
</feature>
<dbReference type="Gene3D" id="2.40.70.10">
    <property type="entry name" value="Acid Proteases"/>
    <property type="match status" value="1"/>
</dbReference>
<sequence>MEASGENAAGPTESLESVQGHDHASEHQGLEAQNRDAPQPEVNPYMQQFLEIMQRMTPQPQPQPQPQLQDAVIDKNYEIVRRQGAKVFPGTTDPAEAEEWLRNTERVLDRIECTPEQRLRYAVSLFEKDALDWWETIPGSKNRPIILTWNDFLKEFADKYTPPVYRNRKKVEFLELKQNELSVAGYELQFVRLSKYAPEERGWYRGRGVGQTSRFPSVSSSRGGPTSVGFGEDRGQPDRSVEDLFLLVPTAVGDTLVNVGEPNQLYVIVAANQDILSEIVLCGEIMSEDLRLQVVEGDTLYADLVVINLREFDVILGMDWLASNHAVVNSNKRVAVEINGQMKTVIVGERKVIPNCLISAVTAFNLIKEGCQAYLASVHDTTKVSPGVLEVPVVREFPDVFPEELPGLPPHREVDFEIETIPGAAPISIAPYRMAPSELKELKKQLEELLDKGQLNRITIKNKYPLPRIDDLLDQLKGATVFSKIDLRSGYWQLRIEEGSISKTAFRTSPKEHEQHLWTVLQILREKNYMLNFSKCEFWMEEIAFLGHVVSKEGVQPDPAKVRAILEWEPPKNVSEVRSFLDWLAIIEDL</sequence>
<name>A0AAW2YAJ0_9LAMI</name>
<dbReference type="Pfam" id="PF08284">
    <property type="entry name" value="RVP_2"/>
    <property type="match status" value="1"/>
</dbReference>
<evidence type="ECO:0000313" key="3">
    <source>
        <dbReference type="EMBL" id="KAL0462736.1"/>
    </source>
</evidence>
<dbReference type="SUPFAM" id="SSF56672">
    <property type="entry name" value="DNA/RNA polymerases"/>
    <property type="match status" value="1"/>
</dbReference>
<dbReference type="Gene3D" id="3.30.70.270">
    <property type="match status" value="2"/>
</dbReference>
<reference evidence="3" key="2">
    <citation type="journal article" date="2024" name="Plant">
        <title>Genomic evolution and insights into agronomic trait innovations of Sesamum species.</title>
        <authorList>
            <person name="Miao H."/>
            <person name="Wang L."/>
            <person name="Qu L."/>
            <person name="Liu H."/>
            <person name="Sun Y."/>
            <person name="Le M."/>
            <person name="Wang Q."/>
            <person name="Wei S."/>
            <person name="Zheng Y."/>
            <person name="Lin W."/>
            <person name="Duan Y."/>
            <person name="Cao H."/>
            <person name="Xiong S."/>
            <person name="Wang X."/>
            <person name="Wei L."/>
            <person name="Li C."/>
            <person name="Ma Q."/>
            <person name="Ju M."/>
            <person name="Zhao R."/>
            <person name="Li G."/>
            <person name="Mu C."/>
            <person name="Tian Q."/>
            <person name="Mei H."/>
            <person name="Zhang T."/>
            <person name="Gao T."/>
            <person name="Zhang H."/>
        </authorList>
    </citation>
    <scope>NUCLEOTIDE SEQUENCE</scope>
    <source>
        <strain evidence="3">KEN1</strain>
    </source>
</reference>
<feature type="region of interest" description="Disordered" evidence="1">
    <location>
        <begin position="214"/>
        <end position="236"/>
    </location>
</feature>
<dbReference type="Gene3D" id="3.10.10.10">
    <property type="entry name" value="HIV Type 1 Reverse Transcriptase, subunit A, domain 1"/>
    <property type="match status" value="2"/>
</dbReference>
<dbReference type="Pfam" id="PF03732">
    <property type="entry name" value="Retrotrans_gag"/>
    <property type="match status" value="1"/>
</dbReference>
<protein>
    <submittedName>
        <fullName evidence="3">Retrovirus-related Pol polyprotein from transposon</fullName>
    </submittedName>
</protein>
<feature type="domain" description="Retrotransposon gag" evidence="2">
    <location>
        <begin position="121"/>
        <end position="199"/>
    </location>
</feature>
<organism evidence="3">
    <name type="scientific">Sesamum latifolium</name>
    <dbReference type="NCBI Taxonomy" id="2727402"/>
    <lineage>
        <taxon>Eukaryota</taxon>
        <taxon>Viridiplantae</taxon>
        <taxon>Streptophyta</taxon>
        <taxon>Embryophyta</taxon>
        <taxon>Tracheophyta</taxon>
        <taxon>Spermatophyta</taxon>
        <taxon>Magnoliopsida</taxon>
        <taxon>eudicotyledons</taxon>
        <taxon>Gunneridae</taxon>
        <taxon>Pentapetalae</taxon>
        <taxon>asterids</taxon>
        <taxon>lamiids</taxon>
        <taxon>Lamiales</taxon>
        <taxon>Pedaliaceae</taxon>
        <taxon>Sesamum</taxon>
    </lineage>
</organism>
<accession>A0AAW2YAJ0</accession>
<dbReference type="CDD" id="cd01647">
    <property type="entry name" value="RT_LTR"/>
    <property type="match status" value="1"/>
</dbReference>
<feature type="compositionally biased region" description="Basic and acidic residues" evidence="1">
    <location>
        <begin position="19"/>
        <end position="29"/>
    </location>
</feature>
<dbReference type="EMBL" id="JACGWN010000001">
    <property type="protein sequence ID" value="KAL0462736.1"/>
    <property type="molecule type" value="Genomic_DNA"/>
</dbReference>
<gene>
    <name evidence="3" type="ORF">Slati_0161200</name>
</gene>
<dbReference type="InterPro" id="IPR005162">
    <property type="entry name" value="Retrotrans_gag_dom"/>
</dbReference>
<reference evidence="3" key="1">
    <citation type="submission" date="2020-06" db="EMBL/GenBank/DDBJ databases">
        <authorList>
            <person name="Li T."/>
            <person name="Hu X."/>
            <person name="Zhang T."/>
            <person name="Song X."/>
            <person name="Zhang H."/>
            <person name="Dai N."/>
            <person name="Sheng W."/>
            <person name="Hou X."/>
            <person name="Wei L."/>
        </authorList>
    </citation>
    <scope>NUCLEOTIDE SEQUENCE</scope>
    <source>
        <strain evidence="3">KEN1</strain>
        <tissue evidence="3">Leaf</tissue>
    </source>
</reference>
<comment type="caution">
    <text evidence="3">The sequence shown here is derived from an EMBL/GenBank/DDBJ whole genome shotgun (WGS) entry which is preliminary data.</text>
</comment>
<feature type="region of interest" description="Disordered" evidence="1">
    <location>
        <begin position="1"/>
        <end position="44"/>
    </location>
</feature>
<dbReference type="AlphaFoldDB" id="A0AAW2YAJ0"/>
<dbReference type="InterPro" id="IPR043502">
    <property type="entry name" value="DNA/RNA_pol_sf"/>
</dbReference>
<dbReference type="InterPro" id="IPR021109">
    <property type="entry name" value="Peptidase_aspartic_dom_sf"/>
</dbReference>
<dbReference type="InterPro" id="IPR043128">
    <property type="entry name" value="Rev_trsase/Diguanyl_cyclase"/>
</dbReference>